<dbReference type="EMBL" id="JAKMXF010000144">
    <property type="protein sequence ID" value="KAI6656420.1"/>
    <property type="molecule type" value="Genomic_DNA"/>
</dbReference>
<feature type="domain" description="NAD-dependent epimerase/dehydratase" evidence="6">
    <location>
        <begin position="42"/>
        <end position="165"/>
    </location>
</feature>
<dbReference type="Gene3D" id="3.40.50.720">
    <property type="entry name" value="NAD(P)-binding Rossmann-like Domain"/>
    <property type="match status" value="1"/>
</dbReference>
<dbReference type="InterPro" id="IPR051207">
    <property type="entry name" value="ComplexI_NDUFA9_subunit"/>
</dbReference>
<dbReference type="Pfam" id="PF01370">
    <property type="entry name" value="Epimerase"/>
    <property type="match status" value="1"/>
</dbReference>
<dbReference type="CDD" id="cd05271">
    <property type="entry name" value="NDUFA9_like_SDR_a"/>
    <property type="match status" value="1"/>
</dbReference>
<evidence type="ECO:0000256" key="1">
    <source>
        <dbReference type="ARBA" id="ARBA00038501"/>
    </source>
</evidence>
<sequence length="364" mass="41829">MAALLTVSRCCRRSQIRRFSTALRGLERAGPGGRSSVSGLTVTIFGATGFVGRYVVNRMGRMGSQIVLPFRCDEHDTRHLRVMGDLGQIYFRPYHLLDIDRIRDLVKYSNVVVNLVGRDYETSNFSYYDLHVLGAARIAQACKDMEVERLVHFSAYNASYSSPSPFMVSKKQGEDTVREIFPDVTILKPSDIYGLEDRFLMYYAGISKYIKIVPLIKMGKHVHKIPIFVSDVASAVEKCVVDRDTMGRTYYLCGPEKYLYYDLVDYIFRCVNRPFRPFSIPQSIFNIFGLMNELWPFYRYVTRDKITRMTLSEDFHTDKLGIKDLGVEATKFSDVAVRFLRHYRKFEGSVDPIDEIGPLHKAKA</sequence>
<evidence type="ECO:0000256" key="4">
    <source>
        <dbReference type="ARBA" id="ARBA00043145"/>
    </source>
</evidence>
<evidence type="ECO:0000313" key="7">
    <source>
        <dbReference type="EMBL" id="KAI6656420.1"/>
    </source>
</evidence>
<dbReference type="SUPFAM" id="SSF51735">
    <property type="entry name" value="NAD(P)-binding Rossmann-fold domains"/>
    <property type="match status" value="1"/>
</dbReference>
<dbReference type="Proteomes" id="UP001165289">
    <property type="component" value="Unassembled WGS sequence"/>
</dbReference>
<evidence type="ECO:0000256" key="5">
    <source>
        <dbReference type="ARBA" id="ARBA00046455"/>
    </source>
</evidence>
<dbReference type="GO" id="GO:0005739">
    <property type="term" value="C:mitochondrion"/>
    <property type="evidence" value="ECO:0007669"/>
    <property type="project" value="TreeGrafter"/>
</dbReference>
<accession>A0AAV7K6C9</accession>
<dbReference type="InterPro" id="IPR036291">
    <property type="entry name" value="NAD(P)-bd_dom_sf"/>
</dbReference>
<proteinExistence type="inferred from homology"/>
<evidence type="ECO:0000256" key="2">
    <source>
        <dbReference type="ARBA" id="ARBA00040720"/>
    </source>
</evidence>
<dbReference type="GO" id="GO:0044877">
    <property type="term" value="F:protein-containing complex binding"/>
    <property type="evidence" value="ECO:0007669"/>
    <property type="project" value="TreeGrafter"/>
</dbReference>
<name>A0AAV7K6C9_9METZ</name>
<gene>
    <name evidence="7" type="ORF">LOD99_1216</name>
</gene>
<comment type="subunit">
    <text evidence="5">Complex I is composed of 45 different subunits. This a component of the hydrophobic protein fraction. Interacts with BLOC1S1. Interacts with SLC2A4. Interacts with CLOCK. Interacts with RAB5IF.</text>
</comment>
<dbReference type="PANTHER" id="PTHR12126:SF11">
    <property type="entry name" value="NADH DEHYDROGENASE [UBIQUINONE] 1 ALPHA SUBCOMPLEX SUBUNIT 9, MITOCHONDRIAL"/>
    <property type="match status" value="1"/>
</dbReference>
<keyword evidence="8" id="KW-1185">Reference proteome</keyword>
<organism evidence="7 8">
    <name type="scientific">Oopsacas minuta</name>
    <dbReference type="NCBI Taxonomy" id="111878"/>
    <lineage>
        <taxon>Eukaryota</taxon>
        <taxon>Metazoa</taxon>
        <taxon>Porifera</taxon>
        <taxon>Hexactinellida</taxon>
        <taxon>Hexasterophora</taxon>
        <taxon>Lyssacinosida</taxon>
        <taxon>Leucopsacidae</taxon>
        <taxon>Oopsacas</taxon>
    </lineage>
</organism>
<comment type="similarity">
    <text evidence="1">Belongs to the complex I NDUFA9 subunit family.</text>
</comment>
<comment type="caution">
    <text evidence="7">The sequence shown here is derived from an EMBL/GenBank/DDBJ whole genome shotgun (WGS) entry which is preliminary data.</text>
</comment>
<protein>
    <recommendedName>
        <fullName evidence="2">NADH dehydrogenase [ubiquinone] 1 alpha subcomplex subunit 9, mitochondrial</fullName>
    </recommendedName>
    <alternativeName>
        <fullName evidence="4">Complex I-39kD</fullName>
    </alternativeName>
    <alternativeName>
        <fullName evidence="3">NADH-ubiquinone oxidoreductase 39 kDa subunit</fullName>
    </alternativeName>
</protein>
<reference evidence="7 8" key="1">
    <citation type="journal article" date="2023" name="BMC Biol.">
        <title>The compact genome of the sponge Oopsacas minuta (Hexactinellida) is lacking key metazoan core genes.</title>
        <authorList>
            <person name="Santini S."/>
            <person name="Schenkelaars Q."/>
            <person name="Jourda C."/>
            <person name="Duchesne M."/>
            <person name="Belahbib H."/>
            <person name="Rocher C."/>
            <person name="Selva M."/>
            <person name="Riesgo A."/>
            <person name="Vervoort M."/>
            <person name="Leys S.P."/>
            <person name="Kodjabachian L."/>
            <person name="Le Bivic A."/>
            <person name="Borchiellini C."/>
            <person name="Claverie J.M."/>
            <person name="Renard E."/>
        </authorList>
    </citation>
    <scope>NUCLEOTIDE SEQUENCE [LARGE SCALE GENOMIC DNA]</scope>
    <source>
        <strain evidence="7">SPO-2</strain>
    </source>
</reference>
<evidence type="ECO:0000256" key="3">
    <source>
        <dbReference type="ARBA" id="ARBA00042000"/>
    </source>
</evidence>
<dbReference type="InterPro" id="IPR001509">
    <property type="entry name" value="Epimerase_deHydtase"/>
</dbReference>
<evidence type="ECO:0000259" key="6">
    <source>
        <dbReference type="Pfam" id="PF01370"/>
    </source>
</evidence>
<evidence type="ECO:0000313" key="8">
    <source>
        <dbReference type="Proteomes" id="UP001165289"/>
    </source>
</evidence>
<dbReference type="PANTHER" id="PTHR12126">
    <property type="entry name" value="NADH-UBIQUINONE OXIDOREDUCTASE 39 KDA SUBUNIT-RELATED"/>
    <property type="match status" value="1"/>
</dbReference>
<dbReference type="AlphaFoldDB" id="A0AAV7K6C9"/>